<gene>
    <name evidence="1" type="ORF">DL89DRAFT_286681</name>
</gene>
<organism evidence="1 2">
    <name type="scientific">Linderina pennispora</name>
    <dbReference type="NCBI Taxonomy" id="61395"/>
    <lineage>
        <taxon>Eukaryota</taxon>
        <taxon>Fungi</taxon>
        <taxon>Fungi incertae sedis</taxon>
        <taxon>Zoopagomycota</taxon>
        <taxon>Kickxellomycotina</taxon>
        <taxon>Kickxellomycetes</taxon>
        <taxon>Kickxellales</taxon>
        <taxon>Kickxellaceae</taxon>
        <taxon>Linderina</taxon>
    </lineage>
</organism>
<proteinExistence type="predicted"/>
<name>A0A1Y1VXG0_9FUNG</name>
<protein>
    <submittedName>
        <fullName evidence="1">Uncharacterized protein</fullName>
    </submittedName>
</protein>
<accession>A0A1Y1VXG0</accession>
<sequence length="153" mass="16310">MTATMTNTTASLSGFGEICHASQRLADSSAWKFVDSSGCKYKWHKSKIGSRWTLTDKSGNETIAAFSLPKSYSQIQGILDILKPVDEVFKLLVLVTLKMSMISDLHGNTHPQNAWAATGPCHRCAARHNHHGSLAVMCAGGSQSLGGAASSGM</sequence>
<comment type="caution">
    <text evidence="1">The sequence shown here is derived from an EMBL/GenBank/DDBJ whole genome shotgun (WGS) entry which is preliminary data.</text>
</comment>
<keyword evidence="2" id="KW-1185">Reference proteome</keyword>
<dbReference type="AlphaFoldDB" id="A0A1Y1VXG0"/>
<dbReference type="GeneID" id="63806529"/>
<dbReference type="RefSeq" id="XP_040740041.1">
    <property type="nucleotide sequence ID" value="XM_040889881.1"/>
</dbReference>
<evidence type="ECO:0000313" key="2">
    <source>
        <dbReference type="Proteomes" id="UP000193922"/>
    </source>
</evidence>
<dbReference type="EMBL" id="MCFD01000019">
    <property type="protein sequence ID" value="ORX65970.1"/>
    <property type="molecule type" value="Genomic_DNA"/>
</dbReference>
<reference evidence="1 2" key="1">
    <citation type="submission" date="2016-07" db="EMBL/GenBank/DDBJ databases">
        <title>Pervasive Adenine N6-methylation of Active Genes in Fungi.</title>
        <authorList>
            <consortium name="DOE Joint Genome Institute"/>
            <person name="Mondo S.J."/>
            <person name="Dannebaum R.O."/>
            <person name="Kuo R.C."/>
            <person name="Labutti K."/>
            <person name="Haridas S."/>
            <person name="Kuo A."/>
            <person name="Salamov A."/>
            <person name="Ahrendt S.R."/>
            <person name="Lipzen A."/>
            <person name="Sullivan W."/>
            <person name="Andreopoulos W.B."/>
            <person name="Clum A."/>
            <person name="Lindquist E."/>
            <person name="Daum C."/>
            <person name="Ramamoorthy G.K."/>
            <person name="Gryganskyi A."/>
            <person name="Culley D."/>
            <person name="Magnuson J.K."/>
            <person name="James T.Y."/>
            <person name="O'Malley M.A."/>
            <person name="Stajich J.E."/>
            <person name="Spatafora J.W."/>
            <person name="Visel A."/>
            <person name="Grigoriev I.V."/>
        </authorList>
    </citation>
    <scope>NUCLEOTIDE SEQUENCE [LARGE SCALE GENOMIC DNA]</scope>
    <source>
        <strain evidence="1 2">ATCC 12442</strain>
    </source>
</reference>
<dbReference type="Proteomes" id="UP000193922">
    <property type="component" value="Unassembled WGS sequence"/>
</dbReference>
<evidence type="ECO:0000313" key="1">
    <source>
        <dbReference type="EMBL" id="ORX65970.1"/>
    </source>
</evidence>